<protein>
    <submittedName>
        <fullName evidence="2">Alpha/beta hydrolase family protein</fullName>
    </submittedName>
</protein>
<sequence length="276" mass="30618">MMMSTKLHTRLQMGRQPAYVERSSNSSSIVIFLHGLGLDSSDYCDYLRRHDEQHSIAITLVGFEARSTISAGPIPLREHVETVSDLIAEIHGKYPEKKIVLAGFSLGADLILCLAEHWRENRPAAPRMAAALLLDPNVNQSTMAISKLFAEADPNDPLPAFDKLIGQATDPAVLEALRSYVAKVRTKDFVQLWSLSRDMLGYWHPDGYTQIGARLAAVAAVSDAVRVVLSSAYKRHLPAMRAAVVDESRISFSLTSMGHFDLIREENLSPELDHIR</sequence>
<dbReference type="Proteomes" id="UP000824681">
    <property type="component" value="Chromosome"/>
</dbReference>
<proteinExistence type="predicted"/>
<dbReference type="EMBL" id="CP068985">
    <property type="protein sequence ID" value="QYC41683.1"/>
    <property type="molecule type" value="Genomic_DNA"/>
</dbReference>
<dbReference type="RefSeq" id="WP_084685684.1">
    <property type="nucleotide sequence ID" value="NZ_CP068985.1"/>
</dbReference>
<evidence type="ECO:0000313" key="3">
    <source>
        <dbReference type="Proteomes" id="UP000824681"/>
    </source>
</evidence>
<evidence type="ECO:0000259" key="1">
    <source>
        <dbReference type="Pfam" id="PF12697"/>
    </source>
</evidence>
<dbReference type="SUPFAM" id="SSF53474">
    <property type="entry name" value="alpha/beta-Hydrolases"/>
    <property type="match status" value="1"/>
</dbReference>
<organism evidence="2 3">
    <name type="scientific">Nonomuraea coxensis DSM 45129</name>
    <dbReference type="NCBI Taxonomy" id="1122611"/>
    <lineage>
        <taxon>Bacteria</taxon>
        <taxon>Bacillati</taxon>
        <taxon>Actinomycetota</taxon>
        <taxon>Actinomycetes</taxon>
        <taxon>Streptosporangiales</taxon>
        <taxon>Streptosporangiaceae</taxon>
        <taxon>Nonomuraea</taxon>
    </lineage>
</organism>
<dbReference type="Pfam" id="PF12697">
    <property type="entry name" value="Abhydrolase_6"/>
    <property type="match status" value="1"/>
</dbReference>
<keyword evidence="3" id="KW-1185">Reference proteome</keyword>
<dbReference type="InterPro" id="IPR000073">
    <property type="entry name" value="AB_hydrolase_1"/>
</dbReference>
<name>A0ABX8U4W2_9ACTN</name>
<gene>
    <name evidence="2" type="ORF">Nocox_20370</name>
</gene>
<dbReference type="Gene3D" id="3.40.50.1820">
    <property type="entry name" value="alpha/beta hydrolase"/>
    <property type="match status" value="1"/>
</dbReference>
<feature type="domain" description="AB hydrolase-1" evidence="1">
    <location>
        <begin position="30"/>
        <end position="240"/>
    </location>
</feature>
<reference evidence="2 3" key="1">
    <citation type="journal article" date="2021" name="ACS Chem. Biol.">
        <title>Genomic-Led Discovery of a Novel Glycopeptide Antibiotic by Nonomuraea coxensis DSM 45129.</title>
        <authorList>
            <person name="Yushchuk O."/>
            <person name="Vior N.M."/>
            <person name="Andreo-Vidal A."/>
            <person name="Berini F."/>
            <person name="Ruckert C."/>
            <person name="Busche T."/>
            <person name="Binda E."/>
            <person name="Kalinowski J."/>
            <person name="Truman A.W."/>
            <person name="Marinelli F."/>
        </authorList>
    </citation>
    <scope>NUCLEOTIDE SEQUENCE [LARGE SCALE GENOMIC DNA]</scope>
    <source>
        <strain evidence="2 3">DSM 45129</strain>
    </source>
</reference>
<keyword evidence="2" id="KW-0378">Hydrolase</keyword>
<dbReference type="InterPro" id="IPR029058">
    <property type="entry name" value="AB_hydrolase_fold"/>
</dbReference>
<dbReference type="GO" id="GO:0016787">
    <property type="term" value="F:hydrolase activity"/>
    <property type="evidence" value="ECO:0007669"/>
    <property type="project" value="UniProtKB-KW"/>
</dbReference>
<accession>A0ABX8U4W2</accession>
<evidence type="ECO:0000313" key="2">
    <source>
        <dbReference type="EMBL" id="QYC41683.1"/>
    </source>
</evidence>